<dbReference type="PANTHER" id="PTHR44591:SF3">
    <property type="entry name" value="RESPONSE REGULATORY DOMAIN-CONTAINING PROTEIN"/>
    <property type="match status" value="1"/>
</dbReference>
<dbReference type="PANTHER" id="PTHR44591">
    <property type="entry name" value="STRESS RESPONSE REGULATOR PROTEIN 1"/>
    <property type="match status" value="1"/>
</dbReference>
<dbReference type="Gene3D" id="3.40.50.2300">
    <property type="match status" value="1"/>
</dbReference>
<feature type="modified residue" description="4-aspartylphosphate" evidence="2">
    <location>
        <position position="63"/>
    </location>
</feature>
<dbReference type="InterPro" id="IPR001789">
    <property type="entry name" value="Sig_transdc_resp-reg_receiver"/>
</dbReference>
<dbReference type="Proteomes" id="UP000218151">
    <property type="component" value="Unassembled WGS sequence"/>
</dbReference>
<gene>
    <name evidence="4" type="ORF">CKY28_03905</name>
</gene>
<evidence type="ECO:0000259" key="3">
    <source>
        <dbReference type="PROSITE" id="PS50110"/>
    </source>
</evidence>
<dbReference type="PROSITE" id="PS50110">
    <property type="entry name" value="RESPONSE_REGULATORY"/>
    <property type="match status" value="1"/>
</dbReference>
<dbReference type="GO" id="GO:0000160">
    <property type="term" value="P:phosphorelay signal transduction system"/>
    <property type="evidence" value="ECO:0007669"/>
    <property type="project" value="InterPro"/>
</dbReference>
<keyword evidence="1 2" id="KW-0597">Phosphoprotein</keyword>
<feature type="domain" description="Response regulatory" evidence="3">
    <location>
        <begin position="12"/>
        <end position="121"/>
    </location>
</feature>
<dbReference type="AlphaFoldDB" id="A0A2A2SH43"/>
<keyword evidence="5" id="KW-1185">Reference proteome</keyword>
<dbReference type="OrthoDB" id="7471842at2"/>
<dbReference type="RefSeq" id="WP_095997043.1">
    <property type="nucleotide sequence ID" value="NZ_NSLI01000002.1"/>
</dbReference>
<dbReference type="InterPro" id="IPR011006">
    <property type="entry name" value="CheY-like_superfamily"/>
</dbReference>
<comment type="caution">
    <text evidence="4">The sequence shown here is derived from an EMBL/GenBank/DDBJ whole genome shotgun (WGS) entry which is preliminary data.</text>
</comment>
<evidence type="ECO:0000313" key="4">
    <source>
        <dbReference type="EMBL" id="PAX08533.1"/>
    </source>
</evidence>
<dbReference type="EMBL" id="NSLI01000002">
    <property type="protein sequence ID" value="PAX08533.1"/>
    <property type="molecule type" value="Genomic_DNA"/>
</dbReference>
<dbReference type="SUPFAM" id="SSF52172">
    <property type="entry name" value="CheY-like"/>
    <property type="match status" value="1"/>
</dbReference>
<dbReference type="SMART" id="SM00448">
    <property type="entry name" value="REC"/>
    <property type="match status" value="1"/>
</dbReference>
<sequence length="142" mass="15359">MLFGRKKRRIEKLLVVEDEPLVAFDNEHFLLDAGFTVVATTDRVSDAVAEIASGKAIDLVLVDLVLTDGNGMDVARAAFARAIPALYVTGNCPAEAQAFASGCLSKPYQQRDLLAAIDAIEAAQDGRRPKRMPAGLRLFERA</sequence>
<protein>
    <submittedName>
        <fullName evidence="4">Response regulator</fullName>
    </submittedName>
</protein>
<dbReference type="InterPro" id="IPR050595">
    <property type="entry name" value="Bact_response_regulator"/>
</dbReference>
<evidence type="ECO:0000256" key="1">
    <source>
        <dbReference type="ARBA" id="ARBA00022553"/>
    </source>
</evidence>
<dbReference type="Pfam" id="PF00072">
    <property type="entry name" value="Response_reg"/>
    <property type="match status" value="1"/>
</dbReference>
<organism evidence="4 5">
    <name type="scientific">Sphingomonas lenta</name>
    <dbReference type="NCBI Taxonomy" id="1141887"/>
    <lineage>
        <taxon>Bacteria</taxon>
        <taxon>Pseudomonadati</taxon>
        <taxon>Pseudomonadota</taxon>
        <taxon>Alphaproteobacteria</taxon>
        <taxon>Sphingomonadales</taxon>
        <taxon>Sphingomonadaceae</taxon>
        <taxon>Sphingomonas</taxon>
    </lineage>
</organism>
<name>A0A2A2SH43_9SPHN</name>
<reference evidence="5" key="1">
    <citation type="submission" date="2017-09" db="EMBL/GenBank/DDBJ databases">
        <authorList>
            <person name="Feng G."/>
            <person name="Zhu H."/>
        </authorList>
    </citation>
    <scope>NUCLEOTIDE SEQUENCE [LARGE SCALE GENOMIC DNA]</scope>
    <source>
        <strain evidence="5">1PNM-20</strain>
    </source>
</reference>
<proteinExistence type="predicted"/>
<evidence type="ECO:0000256" key="2">
    <source>
        <dbReference type="PROSITE-ProRule" id="PRU00169"/>
    </source>
</evidence>
<evidence type="ECO:0000313" key="5">
    <source>
        <dbReference type="Proteomes" id="UP000218151"/>
    </source>
</evidence>
<accession>A0A2A2SH43</accession>